<feature type="domain" description="DUF2520" evidence="3">
    <location>
        <begin position="126"/>
        <end position="250"/>
    </location>
</feature>
<proteinExistence type="predicted"/>
<evidence type="ECO:0000259" key="2">
    <source>
        <dbReference type="Pfam" id="PF01488"/>
    </source>
</evidence>
<evidence type="ECO:0000313" key="5">
    <source>
        <dbReference type="Proteomes" id="UP000832034"/>
    </source>
</evidence>
<dbReference type="InterPro" id="IPR037108">
    <property type="entry name" value="TM1727-like_C_sf"/>
</dbReference>
<protein>
    <submittedName>
        <fullName evidence="4">DUF2520 domain-containing protein</fullName>
    </submittedName>
</protein>
<keyword evidence="5" id="KW-1185">Reference proteome</keyword>
<evidence type="ECO:0000313" key="4">
    <source>
        <dbReference type="EMBL" id="UOO91369.1"/>
    </source>
</evidence>
<reference evidence="4" key="1">
    <citation type="submission" date="2021-12" db="EMBL/GenBank/DDBJ databases">
        <authorList>
            <person name="Veyrier F.J."/>
        </authorList>
    </citation>
    <scope>NUCLEOTIDE SEQUENCE</scope>
    <source>
        <strain evidence="4">SAG 1488-6</strain>
    </source>
</reference>
<evidence type="ECO:0000259" key="3">
    <source>
        <dbReference type="Pfam" id="PF10728"/>
    </source>
</evidence>
<dbReference type="SUPFAM" id="SSF48179">
    <property type="entry name" value="6-phosphogluconate dehydrogenase C-terminal domain-like"/>
    <property type="match status" value="1"/>
</dbReference>
<accession>A0ABY4E7X2</accession>
<gene>
    <name evidence="4" type="ORF">LVJ81_06725</name>
</gene>
<dbReference type="Pfam" id="PF01488">
    <property type="entry name" value="Shikimate_DH"/>
    <property type="match status" value="1"/>
</dbReference>
<evidence type="ECO:0000256" key="1">
    <source>
        <dbReference type="ARBA" id="ARBA00022857"/>
    </source>
</evidence>
<dbReference type="PANTHER" id="PTHR40459:SF1">
    <property type="entry name" value="CONSERVED HYPOTHETICAL ALANINE AND LEUCINE RICH PROTEIN"/>
    <property type="match status" value="1"/>
</dbReference>
<sequence length="258" mass="28654">MRITLIGAGRVAHHLAMALSAHHEIVQIFSRSLTKAQALAQNVQAQAVNDLSLLECNIDLVIIAISDSAIAATIETVHAYMPDVLCVHTSGSTDMAVLNQHHARCGVFYPLQTFSFESHIAWHNTPLLIEAAHRDDQQTLLKLAQSLSERVYVYESSQRLSLHLAAVFACNFSNYCYDLAKQVVDARGVDFALLAPLMLETAHKATQHEPHTVQTGPARRHDVGILNMHQALLAQLQQTDSAQVYRLFSELIQQRHPQ</sequence>
<dbReference type="Gene3D" id="3.40.50.720">
    <property type="entry name" value="NAD(P)-binding Rossmann-like Domain"/>
    <property type="match status" value="1"/>
</dbReference>
<dbReference type="InterPro" id="IPR036291">
    <property type="entry name" value="NAD(P)-bd_dom_sf"/>
</dbReference>
<dbReference type="InterPro" id="IPR018931">
    <property type="entry name" value="DUF2520"/>
</dbReference>
<name>A0ABY4E7X2_VITST</name>
<dbReference type="InterPro" id="IPR008927">
    <property type="entry name" value="6-PGluconate_DH-like_C_sf"/>
</dbReference>
<feature type="domain" description="Quinate/shikimate 5-dehydrogenase/glutamyl-tRNA reductase" evidence="2">
    <location>
        <begin position="2"/>
        <end position="81"/>
    </location>
</feature>
<keyword evidence="1" id="KW-0521">NADP</keyword>
<dbReference type="Proteomes" id="UP000832034">
    <property type="component" value="Chromosome"/>
</dbReference>
<dbReference type="PANTHER" id="PTHR40459">
    <property type="entry name" value="CONSERVED HYPOTHETICAL ALANINE AND LEUCINE RICH PROTEIN"/>
    <property type="match status" value="1"/>
</dbReference>
<organism evidence="4 5">
    <name type="scientific">Vitreoscilla stercoraria</name>
    <dbReference type="NCBI Taxonomy" id="61"/>
    <lineage>
        <taxon>Bacteria</taxon>
        <taxon>Pseudomonadati</taxon>
        <taxon>Pseudomonadota</taxon>
        <taxon>Betaproteobacteria</taxon>
        <taxon>Neisseriales</taxon>
        <taxon>Neisseriaceae</taxon>
        <taxon>Vitreoscilla</taxon>
    </lineage>
</organism>
<dbReference type="EMBL" id="CP091512">
    <property type="protein sequence ID" value="UOO91369.1"/>
    <property type="molecule type" value="Genomic_DNA"/>
</dbReference>
<dbReference type="Gene3D" id="1.10.1040.20">
    <property type="entry name" value="ProC-like, C-terminal domain"/>
    <property type="match status" value="1"/>
</dbReference>
<dbReference type="Pfam" id="PF10728">
    <property type="entry name" value="DUF2520"/>
    <property type="match status" value="1"/>
</dbReference>
<reference evidence="4" key="2">
    <citation type="journal article" date="2022" name="Res Sq">
        <title>Evolution of multicellular longitudinally dividing oral cavity symbionts (Neisseriaceae).</title>
        <authorList>
            <person name="Nyongesa S."/>
            <person name="Weber P."/>
            <person name="Bernet E."/>
            <person name="Pullido F."/>
            <person name="Nieckarz M."/>
            <person name="Delaby M."/>
            <person name="Nieves C."/>
            <person name="Viehboeck T."/>
            <person name="Krause N."/>
            <person name="Rivera-Millot A."/>
            <person name="Nakamura A."/>
            <person name="Vischer N."/>
            <person name="VanNieuwenhze M."/>
            <person name="Brun Y."/>
            <person name="Cava F."/>
            <person name="Bulgheresi S."/>
            <person name="Veyrier F."/>
        </authorList>
    </citation>
    <scope>NUCLEOTIDE SEQUENCE</scope>
    <source>
        <strain evidence="4">SAG 1488-6</strain>
    </source>
</reference>
<dbReference type="InterPro" id="IPR006151">
    <property type="entry name" value="Shikm_DH/Glu-tRNA_Rdtase"/>
</dbReference>
<dbReference type="SUPFAM" id="SSF51735">
    <property type="entry name" value="NAD(P)-binding Rossmann-fold domains"/>
    <property type="match status" value="1"/>
</dbReference>